<comment type="caution">
    <text evidence="1">The sequence shown here is derived from an EMBL/GenBank/DDBJ whole genome shotgun (WGS) entry which is preliminary data.</text>
</comment>
<keyword evidence="2" id="KW-1185">Reference proteome</keyword>
<organism evidence="1 2">
    <name type="scientific">Glomus cerebriforme</name>
    <dbReference type="NCBI Taxonomy" id="658196"/>
    <lineage>
        <taxon>Eukaryota</taxon>
        <taxon>Fungi</taxon>
        <taxon>Fungi incertae sedis</taxon>
        <taxon>Mucoromycota</taxon>
        <taxon>Glomeromycotina</taxon>
        <taxon>Glomeromycetes</taxon>
        <taxon>Glomerales</taxon>
        <taxon>Glomeraceae</taxon>
        <taxon>Glomus</taxon>
    </lineage>
</organism>
<evidence type="ECO:0000313" key="1">
    <source>
        <dbReference type="EMBL" id="RIA80403.1"/>
    </source>
</evidence>
<name>A0A397S1V1_9GLOM</name>
<reference evidence="1 2" key="1">
    <citation type="submission" date="2018-06" db="EMBL/GenBank/DDBJ databases">
        <title>Comparative genomics reveals the genomic features of Rhizophagus irregularis, R. cerebriforme, R. diaphanum and Gigaspora rosea, and their symbiotic lifestyle signature.</title>
        <authorList>
            <person name="Morin E."/>
            <person name="San Clemente H."/>
            <person name="Chen E.C.H."/>
            <person name="De La Providencia I."/>
            <person name="Hainaut M."/>
            <person name="Kuo A."/>
            <person name="Kohler A."/>
            <person name="Murat C."/>
            <person name="Tang N."/>
            <person name="Roy S."/>
            <person name="Loubradou J."/>
            <person name="Henrissat B."/>
            <person name="Grigoriev I.V."/>
            <person name="Corradi N."/>
            <person name="Roux C."/>
            <person name="Martin F.M."/>
        </authorList>
    </citation>
    <scope>NUCLEOTIDE SEQUENCE [LARGE SCALE GENOMIC DNA]</scope>
    <source>
        <strain evidence="1 2">DAOM 227022</strain>
    </source>
</reference>
<sequence>MVEVQYQALNLYDGIEEDIIMNFIIFQGKPIHPNIRLFSICYPYRFRAQIRPLPEQILDYIWDYGILKPKDEYKYIQIMIKNELKELAQPVFAELLFASQKFIRKVEETWEKTFTRIIREEQDDYINRMQIPSDIVKNEALLENILAMIVCILTKIPIFVIGETGSSKSLAVRYISSNLCGSESKDDYFKSLPKVHIVPYLCSPSSTSDGISKIFEKANKYQETSSDQFPVINVVLLDNVGSAESHSSNSLNRALLVQRLRFDLEDLVDISEYLLNIKIIEPSQMSIIENLAKAYLDYKQHDQALPNFYGLRDYYSLIEKLSFSELTLPNTQMIIA</sequence>
<dbReference type="OrthoDB" id="2400221at2759"/>
<dbReference type="EMBL" id="QKYT01000979">
    <property type="protein sequence ID" value="RIA80403.1"/>
    <property type="molecule type" value="Genomic_DNA"/>
</dbReference>
<proteinExistence type="predicted"/>
<evidence type="ECO:0000313" key="2">
    <source>
        <dbReference type="Proteomes" id="UP000265703"/>
    </source>
</evidence>
<dbReference type="PANTHER" id="PTHR22605">
    <property type="entry name" value="RZ-TYPE DOMAIN-CONTAINING PROTEIN"/>
    <property type="match status" value="1"/>
</dbReference>
<accession>A0A397S1V1</accession>
<dbReference type="SUPFAM" id="SSF52540">
    <property type="entry name" value="P-loop containing nucleoside triphosphate hydrolases"/>
    <property type="match status" value="1"/>
</dbReference>
<dbReference type="InterPro" id="IPR031248">
    <property type="entry name" value="RNF213"/>
</dbReference>
<dbReference type="STRING" id="658196.A0A397S1V1"/>
<dbReference type="Proteomes" id="UP000265703">
    <property type="component" value="Unassembled WGS sequence"/>
</dbReference>
<dbReference type="GO" id="GO:0004842">
    <property type="term" value="F:ubiquitin-protein transferase activity"/>
    <property type="evidence" value="ECO:0007669"/>
    <property type="project" value="InterPro"/>
</dbReference>
<feature type="non-terminal residue" evidence="1">
    <location>
        <position position="336"/>
    </location>
</feature>
<dbReference type="GO" id="GO:0016887">
    <property type="term" value="F:ATP hydrolysis activity"/>
    <property type="evidence" value="ECO:0007669"/>
    <property type="project" value="InterPro"/>
</dbReference>
<gene>
    <name evidence="1" type="ORF">C1645_838790</name>
</gene>
<dbReference type="Gene3D" id="3.40.50.300">
    <property type="entry name" value="P-loop containing nucleotide triphosphate hydrolases"/>
    <property type="match status" value="1"/>
</dbReference>
<dbReference type="InterPro" id="IPR027417">
    <property type="entry name" value="P-loop_NTPase"/>
</dbReference>
<dbReference type="AlphaFoldDB" id="A0A397S1V1"/>
<protein>
    <submittedName>
        <fullName evidence="1">Uncharacterized protein</fullName>
    </submittedName>
</protein>
<dbReference type="PANTHER" id="PTHR22605:SF1">
    <property type="entry name" value="RZ-TYPE DOMAIN-CONTAINING PROTEIN"/>
    <property type="match status" value="1"/>
</dbReference>